<evidence type="ECO:0000313" key="1">
    <source>
        <dbReference type="EMBL" id="GAA4900898.1"/>
    </source>
</evidence>
<dbReference type="EMBL" id="BAABJZ010000104">
    <property type="protein sequence ID" value="GAA4900898.1"/>
    <property type="molecule type" value="Genomic_DNA"/>
</dbReference>
<protein>
    <recommendedName>
        <fullName evidence="3">DUF4878 domain-containing protein</fullName>
    </recommendedName>
</protein>
<name>A0ABP9FI98_9GAMM</name>
<evidence type="ECO:0008006" key="3">
    <source>
        <dbReference type="Google" id="ProtNLM"/>
    </source>
</evidence>
<keyword evidence="2" id="KW-1185">Reference proteome</keyword>
<sequence>MKLSLMLVIAVALMACRPSPPTEKPETTALAFFQAIYIEHDVAAATQLVDPAIAELLQHYRLASQIQRNLLGLNLTEVNVGIAEVDIDFFRRQTDEVNVLIKLTGYRNGQFIMDDRRVQLTRLNDRWLITELYADPFNSNG</sequence>
<dbReference type="RefSeq" id="WP_345337125.1">
    <property type="nucleotide sequence ID" value="NZ_BAABJZ010000104.1"/>
</dbReference>
<evidence type="ECO:0000313" key="2">
    <source>
        <dbReference type="Proteomes" id="UP001499988"/>
    </source>
</evidence>
<dbReference type="PROSITE" id="PS51257">
    <property type="entry name" value="PROKAR_LIPOPROTEIN"/>
    <property type="match status" value="1"/>
</dbReference>
<gene>
    <name evidence="1" type="ORF">GCM10023333_38510</name>
</gene>
<reference evidence="2" key="1">
    <citation type="journal article" date="2019" name="Int. J. Syst. Evol. Microbiol.">
        <title>The Global Catalogue of Microorganisms (GCM) 10K type strain sequencing project: providing services to taxonomists for standard genome sequencing and annotation.</title>
        <authorList>
            <consortium name="The Broad Institute Genomics Platform"/>
            <consortium name="The Broad Institute Genome Sequencing Center for Infectious Disease"/>
            <person name="Wu L."/>
            <person name="Ma J."/>
        </authorList>
    </citation>
    <scope>NUCLEOTIDE SEQUENCE [LARGE SCALE GENOMIC DNA]</scope>
    <source>
        <strain evidence="2">JCM 18401</strain>
    </source>
</reference>
<accession>A0ABP9FI98</accession>
<dbReference type="Proteomes" id="UP001499988">
    <property type="component" value="Unassembled WGS sequence"/>
</dbReference>
<comment type="caution">
    <text evidence="1">The sequence shown here is derived from an EMBL/GenBank/DDBJ whole genome shotgun (WGS) entry which is preliminary data.</text>
</comment>
<proteinExistence type="predicted"/>
<organism evidence="1 2">
    <name type="scientific">Ferrimonas pelagia</name>
    <dbReference type="NCBI Taxonomy" id="1177826"/>
    <lineage>
        <taxon>Bacteria</taxon>
        <taxon>Pseudomonadati</taxon>
        <taxon>Pseudomonadota</taxon>
        <taxon>Gammaproteobacteria</taxon>
        <taxon>Alteromonadales</taxon>
        <taxon>Ferrimonadaceae</taxon>
        <taxon>Ferrimonas</taxon>
    </lineage>
</organism>